<dbReference type="Proteomes" id="UP000638353">
    <property type="component" value="Unassembled WGS sequence"/>
</dbReference>
<reference evidence="1" key="2">
    <citation type="submission" date="2020-09" db="EMBL/GenBank/DDBJ databases">
        <authorList>
            <person name="Sun Q."/>
            <person name="Ohkuma M."/>
        </authorList>
    </citation>
    <scope>NUCLEOTIDE SEQUENCE</scope>
    <source>
        <strain evidence="1">JCM 4637</strain>
    </source>
</reference>
<protein>
    <submittedName>
        <fullName evidence="1">Uncharacterized protein</fullName>
    </submittedName>
</protein>
<name>A0A918X9F6_9ACTN</name>
<proteinExistence type="predicted"/>
<dbReference type="AlphaFoldDB" id="A0A918X9F6"/>
<comment type="caution">
    <text evidence="1">The sequence shown here is derived from an EMBL/GenBank/DDBJ whole genome shotgun (WGS) entry which is preliminary data.</text>
</comment>
<dbReference type="EMBL" id="BMVC01000028">
    <property type="protein sequence ID" value="GHD17801.1"/>
    <property type="molecule type" value="Genomic_DNA"/>
</dbReference>
<gene>
    <name evidence="1" type="ORF">GCM10010334_79910</name>
</gene>
<evidence type="ECO:0000313" key="2">
    <source>
        <dbReference type="Proteomes" id="UP000638353"/>
    </source>
</evidence>
<organism evidence="1 2">
    <name type="scientific">Streptomyces finlayi</name>
    <dbReference type="NCBI Taxonomy" id="67296"/>
    <lineage>
        <taxon>Bacteria</taxon>
        <taxon>Bacillati</taxon>
        <taxon>Actinomycetota</taxon>
        <taxon>Actinomycetes</taxon>
        <taxon>Kitasatosporales</taxon>
        <taxon>Streptomycetaceae</taxon>
        <taxon>Streptomyces</taxon>
    </lineage>
</organism>
<sequence>MPDDGLLGGSGPVAHGLGEEFGIGEFHQGASQFASKVSCLLSTLNAKTSSEVEVKSLQERGGFRESGRLSRIYHLTA</sequence>
<accession>A0A918X9F6</accession>
<evidence type="ECO:0000313" key="1">
    <source>
        <dbReference type="EMBL" id="GHD17801.1"/>
    </source>
</evidence>
<reference evidence="1" key="1">
    <citation type="journal article" date="2014" name="Int. J. Syst. Evol. Microbiol.">
        <title>Complete genome sequence of Corynebacterium casei LMG S-19264T (=DSM 44701T), isolated from a smear-ripened cheese.</title>
        <authorList>
            <consortium name="US DOE Joint Genome Institute (JGI-PGF)"/>
            <person name="Walter F."/>
            <person name="Albersmeier A."/>
            <person name="Kalinowski J."/>
            <person name="Ruckert C."/>
        </authorList>
    </citation>
    <scope>NUCLEOTIDE SEQUENCE</scope>
    <source>
        <strain evidence="1">JCM 4637</strain>
    </source>
</reference>